<proteinExistence type="predicted"/>
<organism evidence="2">
    <name type="scientific">Triticum aestivum</name>
    <name type="common">Wheat</name>
    <dbReference type="NCBI Taxonomy" id="4565"/>
    <lineage>
        <taxon>Eukaryota</taxon>
        <taxon>Viridiplantae</taxon>
        <taxon>Streptophyta</taxon>
        <taxon>Embryophyta</taxon>
        <taxon>Tracheophyta</taxon>
        <taxon>Spermatophyta</taxon>
        <taxon>Magnoliopsida</taxon>
        <taxon>Liliopsida</taxon>
        <taxon>Poales</taxon>
        <taxon>Poaceae</taxon>
        <taxon>BOP clade</taxon>
        <taxon>Pooideae</taxon>
        <taxon>Triticodae</taxon>
        <taxon>Triticeae</taxon>
        <taxon>Triticinae</taxon>
        <taxon>Triticum</taxon>
    </lineage>
</organism>
<dbReference type="KEGG" id="taes:123171537"/>
<dbReference type="RefSeq" id="XP_044444922.1">
    <property type="nucleotide sequence ID" value="XM_044588987.1"/>
</dbReference>
<dbReference type="Gramene" id="TraesJUL7D03G04504960.1">
    <property type="protein sequence ID" value="TraesJUL7D03G04504960.1"/>
    <property type="gene ID" value="TraesJUL7D03G04504960"/>
</dbReference>
<dbReference type="PANTHER" id="PTHR33463:SF200">
    <property type="entry name" value="NB-ARC DOMAIN-CONTAINING PROTEIN"/>
    <property type="match status" value="1"/>
</dbReference>
<dbReference type="Gramene" id="TraesPARA_EIv1.0_2618070.1">
    <property type="protein sequence ID" value="TraesPARA_EIv1.0_2618070.1.CDS"/>
    <property type="gene ID" value="TraesPARA_EIv1.0_2618070"/>
</dbReference>
<dbReference type="Gramene" id="TraesARI7D03G04537220.1">
    <property type="protein sequence ID" value="TraesARI7D03G04537220.1"/>
    <property type="gene ID" value="TraesARI7D03G04537220"/>
</dbReference>
<accession>A0A3B6TQY3</accession>
<dbReference type="InterPro" id="IPR050905">
    <property type="entry name" value="Plant_NBS-LRR"/>
</dbReference>
<dbReference type="Gramene" id="TraesCS7D03G1079100.1">
    <property type="protein sequence ID" value="TraesCS7D03G1079100.1.CDS"/>
    <property type="gene ID" value="TraesCS7D03G1079100"/>
</dbReference>
<dbReference type="OMA" id="HIDPLVC"/>
<dbReference type="OrthoDB" id="582490at2759"/>
<reference evidence="2" key="2">
    <citation type="submission" date="2018-10" db="UniProtKB">
        <authorList>
            <consortium name="EnsemblPlants"/>
        </authorList>
    </citation>
    <scope>IDENTIFICATION</scope>
</reference>
<dbReference type="AlphaFoldDB" id="A0A3B6TQY3"/>
<dbReference type="Pfam" id="PF23247">
    <property type="entry name" value="LRR_RPS2"/>
    <property type="match status" value="1"/>
</dbReference>
<dbReference type="Gramene" id="TraesMAC7D03G04452920.1">
    <property type="protein sequence ID" value="TraesMAC7D03G04452920.1"/>
    <property type="gene ID" value="TraesMAC7D03G04452920"/>
</dbReference>
<dbReference type="Gramene" id="TraesSTA7D03G04454810.1">
    <property type="protein sequence ID" value="TraesSTA7D03G04454810.1"/>
    <property type="gene ID" value="TraesSTA7D03G04454810"/>
</dbReference>
<dbReference type="Gramene" id="TraesJAG7D03G04443480.1">
    <property type="protein sequence ID" value="TraesJAG7D03G04443480.1"/>
    <property type="gene ID" value="TraesJAG7D03G04443480"/>
</dbReference>
<dbReference type="GeneID" id="123171537"/>
<name>A0A3B6TQY3_WHEAT</name>
<evidence type="ECO:0000313" key="3">
    <source>
        <dbReference type="Proteomes" id="UP000019116"/>
    </source>
</evidence>
<dbReference type="InterPro" id="IPR032675">
    <property type="entry name" value="LRR_dom_sf"/>
</dbReference>
<dbReference type="Gramene" id="TraesARI7D03G04537220.2">
    <property type="protein sequence ID" value="TraesARI7D03G04537220.2"/>
    <property type="gene ID" value="TraesARI7D03G04537220"/>
</dbReference>
<evidence type="ECO:0000313" key="2">
    <source>
        <dbReference type="EnsemblPlants" id="TraesCS7D02G454400.1"/>
    </source>
</evidence>
<dbReference type="SUPFAM" id="SSF52047">
    <property type="entry name" value="RNI-like"/>
    <property type="match status" value="1"/>
</dbReference>
<evidence type="ECO:0000259" key="1">
    <source>
        <dbReference type="Pfam" id="PF23247"/>
    </source>
</evidence>
<dbReference type="Gramene" id="TraesNOR7D03G04509630.2">
    <property type="protein sequence ID" value="TraesNOR7D03G04509630.2"/>
    <property type="gene ID" value="TraesNOR7D03G04509630"/>
</dbReference>
<dbReference type="Proteomes" id="UP000019116">
    <property type="component" value="Chromosome 7D"/>
</dbReference>
<dbReference type="Gramene" id="TraesNOR7D03G04509630.1">
    <property type="protein sequence ID" value="TraesNOR7D03G04509630.1"/>
    <property type="gene ID" value="TraesNOR7D03G04509630"/>
</dbReference>
<dbReference type="RefSeq" id="XP_044444923.1">
    <property type="nucleotide sequence ID" value="XM_044588988.1"/>
</dbReference>
<gene>
    <name evidence="2" type="primary">LOC123171537</name>
</gene>
<dbReference type="Gramene" id="TraesSTA7D03G04454810.2">
    <property type="protein sequence ID" value="TraesSTA7D03G04454810.2"/>
    <property type="gene ID" value="TraesSTA7D03G04454810"/>
</dbReference>
<feature type="domain" description="Disease resistance protein At4g27190-like leucine-rich repeats" evidence="1">
    <location>
        <begin position="434"/>
        <end position="546"/>
    </location>
</feature>
<dbReference type="Gramene" id="TraesSYM7D03G04515000.1">
    <property type="protein sequence ID" value="TraesSYM7D03G04515000.1"/>
    <property type="gene ID" value="TraesSYM7D03G04515000"/>
</dbReference>
<dbReference type="Gramene" id="TraesJAG7D03G04443480.2">
    <property type="protein sequence ID" value="TraesJAG7D03G04443480.2"/>
    <property type="gene ID" value="TraesJAG7D03G04443480"/>
</dbReference>
<reference evidence="2" key="1">
    <citation type="submission" date="2018-08" db="EMBL/GenBank/DDBJ databases">
        <authorList>
            <person name="Rossello M."/>
        </authorList>
    </citation>
    <scope>NUCLEOTIDE SEQUENCE [LARGE SCALE GENOMIC DNA]</scope>
    <source>
        <strain evidence="2">cv. Chinese Spring</strain>
    </source>
</reference>
<keyword evidence="3" id="KW-1185">Reference proteome</keyword>
<dbReference type="InterPro" id="IPR057135">
    <property type="entry name" value="At4g27190-like_LRR"/>
</dbReference>
<dbReference type="Gramene" id="TraesCAD_scaffold_040190_01G000400.1">
    <property type="protein sequence ID" value="TraesCAD_scaffold_040190_01G000400.1"/>
    <property type="gene ID" value="TraesCAD_scaffold_040190_01G000400"/>
</dbReference>
<dbReference type="Gene3D" id="3.80.10.10">
    <property type="entry name" value="Ribonuclease Inhibitor"/>
    <property type="match status" value="1"/>
</dbReference>
<dbReference type="Gramene" id="TraesLAC7D03G04407620.1">
    <property type="protein sequence ID" value="TraesLAC7D03G04407620.1"/>
    <property type="gene ID" value="TraesLAC7D03G04407620"/>
</dbReference>
<dbReference type="PANTHER" id="PTHR33463">
    <property type="entry name" value="NB-ARC DOMAIN-CONTAINING PROTEIN-RELATED"/>
    <property type="match status" value="1"/>
</dbReference>
<protein>
    <recommendedName>
        <fullName evidence="1">Disease resistance protein At4g27190-like leucine-rich repeats domain-containing protein</fullName>
    </recommendedName>
</protein>
<dbReference type="Gramene" id="TraesCS7D02G454400.1">
    <property type="protein sequence ID" value="TraesCS7D02G454400.1"/>
    <property type="gene ID" value="TraesCS7D02G454400"/>
</dbReference>
<dbReference type="EnsemblPlants" id="TraesCS7D02G454400.1">
    <property type="protein sequence ID" value="TraesCS7D02G454400.1"/>
    <property type="gene ID" value="TraesCS7D02G454400"/>
</dbReference>
<dbReference type="Gramene" id="TraesCLE_scaffold_043537_01G000300.1">
    <property type="protein sequence ID" value="TraesCLE_scaffold_043537_01G000300.1"/>
    <property type="gene ID" value="TraesCLE_scaffold_043537_01G000300"/>
</dbReference>
<sequence>MPRDQEVIFASNVEQAAEKISRYYLVDTSRAAHKPIYFDGYQGLAASAVLRAIDKHPPPYLLERFDKIIHVDCSRWKSRRALQRTIAQILELPHRVMAAIDRQDREDDFTGTDEASRGEINDVGREIHRTLQEHRCLILFCNGSNDTVDLYDFGIPRSEVVPVPCLQRIIMMGCEQLRAVLWPEMGVPRLTLLVIDTRGEKVERTLPDLDKLKKGHHHGYVATMDMRFIQSLVRRSYNIFWSPYTVGCSLNLCISAGGQWCSNEKMGSDSISGPPLAKSLFPNHSYNTYNDFAVDDISIDHDYSSAVQFQPGDYHVEIGDGFSNTSVETIPGMKAIILVMDKAESLHVHDNSSITTANPGNIPGLMKSGQVLKLGWNCLKWCRVERCPKLHTVFDANHVYCNFEELESIWAADLPMARCIWSEGSARYYSARAHRYAKLQSIHLHSCPRLTFILPLSWLDTLRNLETIHIVFCGDLKVVFPVEQKLDLSISTYIPMAFISGTLEFPNLKHVYLHDLHKLQQICEAKMFAPKLETIRVRGCWGLRRLPAIGRDNHPVVDCEKDWWDKLEWDGQEAGHHPSLFKTHHSSYYKMPLERISVLR</sequence>
<dbReference type="Gramene" id="TraesWEE_scaffold_121959_01G000100.1">
    <property type="protein sequence ID" value="TraesWEE_scaffold_121959_01G000100.1"/>
    <property type="gene ID" value="TraesWEE_scaffold_121959_01G000100"/>
</dbReference>
<dbReference type="Gramene" id="TraesROB_scaffold_073218_01G000400.1">
    <property type="protein sequence ID" value="TraesROB_scaffold_073218_01G000400.1"/>
    <property type="gene ID" value="TraesROB_scaffold_073218_01G000400"/>
</dbReference>